<keyword evidence="6" id="KW-0808">Transferase</keyword>
<dbReference type="CDD" id="cd14066">
    <property type="entry name" value="STKc_IRAK"/>
    <property type="match status" value="1"/>
</dbReference>
<gene>
    <name evidence="22" type="ORF">KI387_035960</name>
</gene>
<dbReference type="OMA" id="YGHSAMF"/>
<evidence type="ECO:0000256" key="14">
    <source>
        <dbReference type="ARBA" id="ARBA00023170"/>
    </source>
</evidence>
<feature type="binding site" evidence="18">
    <location>
        <position position="341"/>
    </location>
    <ligand>
        <name>ATP</name>
        <dbReference type="ChEBI" id="CHEBI:30616"/>
    </ligand>
</feature>
<keyword evidence="8" id="KW-0732">Signal</keyword>
<evidence type="ECO:0000256" key="8">
    <source>
        <dbReference type="ARBA" id="ARBA00022729"/>
    </source>
</evidence>
<reference evidence="22 23" key="1">
    <citation type="journal article" date="2021" name="Nat. Plants">
        <title>The Taxus genome provides insights into paclitaxel biosynthesis.</title>
        <authorList>
            <person name="Xiong X."/>
            <person name="Gou J."/>
            <person name="Liao Q."/>
            <person name="Li Y."/>
            <person name="Zhou Q."/>
            <person name="Bi G."/>
            <person name="Li C."/>
            <person name="Du R."/>
            <person name="Wang X."/>
            <person name="Sun T."/>
            <person name="Guo L."/>
            <person name="Liang H."/>
            <person name="Lu P."/>
            <person name="Wu Y."/>
            <person name="Zhang Z."/>
            <person name="Ro D.K."/>
            <person name="Shang Y."/>
            <person name="Huang S."/>
            <person name="Yan J."/>
        </authorList>
    </citation>
    <scope>NUCLEOTIDE SEQUENCE [LARGE SCALE GENOMIC DNA]</scope>
    <source>
        <strain evidence="22">Ta-2019</strain>
    </source>
</reference>
<evidence type="ECO:0000256" key="20">
    <source>
        <dbReference type="SAM" id="Phobius"/>
    </source>
</evidence>
<dbReference type="PROSITE" id="PS50011">
    <property type="entry name" value="PROTEIN_KINASE_DOM"/>
    <property type="match status" value="1"/>
</dbReference>
<evidence type="ECO:0000256" key="3">
    <source>
        <dbReference type="ARBA" id="ARBA00012513"/>
    </source>
</evidence>
<keyword evidence="15" id="KW-0325">Glycoprotein</keyword>
<keyword evidence="23" id="KW-1185">Reference proteome</keyword>
<dbReference type="GO" id="GO:0005886">
    <property type="term" value="C:plasma membrane"/>
    <property type="evidence" value="ECO:0007669"/>
    <property type="project" value="UniProtKB-SubCell"/>
</dbReference>
<dbReference type="GO" id="GO:0005524">
    <property type="term" value="F:ATP binding"/>
    <property type="evidence" value="ECO:0007669"/>
    <property type="project" value="UniProtKB-UniRule"/>
</dbReference>
<evidence type="ECO:0000256" key="18">
    <source>
        <dbReference type="PROSITE-ProRule" id="PRU10141"/>
    </source>
</evidence>
<keyword evidence="14" id="KW-0675">Receptor</keyword>
<dbReference type="EC" id="2.7.11.1" evidence="3"/>
<dbReference type="SMART" id="SM00220">
    <property type="entry name" value="S_TKc"/>
    <property type="match status" value="1"/>
</dbReference>
<dbReference type="SUPFAM" id="SSF56112">
    <property type="entry name" value="Protein kinase-like (PK-like)"/>
    <property type="match status" value="1"/>
</dbReference>
<evidence type="ECO:0000256" key="19">
    <source>
        <dbReference type="SAM" id="MobiDB-lite"/>
    </source>
</evidence>
<keyword evidence="13 20" id="KW-0472">Membrane</keyword>
<evidence type="ECO:0000256" key="6">
    <source>
        <dbReference type="ARBA" id="ARBA00022679"/>
    </source>
</evidence>
<feature type="compositionally biased region" description="Basic residues" evidence="19">
    <location>
        <begin position="1"/>
        <end position="15"/>
    </location>
</feature>
<comment type="catalytic activity">
    <reaction evidence="16">
        <text>L-threonyl-[protein] + ATP = O-phospho-L-threonyl-[protein] + ADP + H(+)</text>
        <dbReference type="Rhea" id="RHEA:46608"/>
        <dbReference type="Rhea" id="RHEA-COMP:11060"/>
        <dbReference type="Rhea" id="RHEA-COMP:11605"/>
        <dbReference type="ChEBI" id="CHEBI:15378"/>
        <dbReference type="ChEBI" id="CHEBI:30013"/>
        <dbReference type="ChEBI" id="CHEBI:30616"/>
        <dbReference type="ChEBI" id="CHEBI:61977"/>
        <dbReference type="ChEBI" id="CHEBI:456216"/>
        <dbReference type="EC" id="2.7.11.1"/>
    </reaction>
</comment>
<evidence type="ECO:0000256" key="5">
    <source>
        <dbReference type="ARBA" id="ARBA00022527"/>
    </source>
</evidence>
<evidence type="ECO:0000313" key="23">
    <source>
        <dbReference type="Proteomes" id="UP000824469"/>
    </source>
</evidence>
<evidence type="ECO:0000256" key="2">
    <source>
        <dbReference type="ARBA" id="ARBA00004479"/>
    </source>
</evidence>
<dbReference type="InterPro" id="IPR017441">
    <property type="entry name" value="Protein_kinase_ATP_BS"/>
</dbReference>
<evidence type="ECO:0000256" key="13">
    <source>
        <dbReference type="ARBA" id="ARBA00023136"/>
    </source>
</evidence>
<keyword evidence="11 18" id="KW-0067">ATP-binding</keyword>
<dbReference type="InterPro" id="IPR000719">
    <property type="entry name" value="Prot_kinase_dom"/>
</dbReference>
<protein>
    <recommendedName>
        <fullName evidence="3">non-specific serine/threonine protein kinase</fullName>
        <ecNumber evidence="3">2.7.11.1</ecNumber>
    </recommendedName>
</protein>
<feature type="region of interest" description="Disordered" evidence="19">
    <location>
        <begin position="1"/>
        <end position="29"/>
    </location>
</feature>
<dbReference type="GO" id="GO:0004674">
    <property type="term" value="F:protein serine/threonine kinase activity"/>
    <property type="evidence" value="ECO:0007669"/>
    <property type="project" value="UniProtKB-KW"/>
</dbReference>
<evidence type="ECO:0000259" key="21">
    <source>
        <dbReference type="PROSITE" id="PS50011"/>
    </source>
</evidence>
<comment type="caution">
    <text evidence="22">The sequence shown here is derived from an EMBL/GenBank/DDBJ whole genome shotgun (WGS) entry which is preliminary data.</text>
</comment>
<dbReference type="Proteomes" id="UP000824469">
    <property type="component" value="Unassembled WGS sequence"/>
</dbReference>
<dbReference type="PROSITE" id="PS00108">
    <property type="entry name" value="PROTEIN_KINASE_ST"/>
    <property type="match status" value="1"/>
</dbReference>
<dbReference type="Gene3D" id="1.10.510.10">
    <property type="entry name" value="Transferase(Phosphotransferase) domain 1"/>
    <property type="match status" value="1"/>
</dbReference>
<feature type="domain" description="Protein kinase" evidence="21">
    <location>
        <begin position="313"/>
        <end position="579"/>
    </location>
</feature>
<evidence type="ECO:0000313" key="22">
    <source>
        <dbReference type="EMBL" id="KAH9308049.1"/>
    </source>
</evidence>
<evidence type="ECO:0000256" key="15">
    <source>
        <dbReference type="ARBA" id="ARBA00023180"/>
    </source>
</evidence>
<dbReference type="Gene3D" id="3.30.200.20">
    <property type="entry name" value="Phosphorylase Kinase, domain 1"/>
    <property type="match status" value="1"/>
</dbReference>
<evidence type="ECO:0000256" key="17">
    <source>
        <dbReference type="ARBA" id="ARBA00048679"/>
    </source>
</evidence>
<comment type="catalytic activity">
    <reaction evidence="17">
        <text>L-seryl-[protein] + ATP = O-phospho-L-seryl-[protein] + ADP + H(+)</text>
        <dbReference type="Rhea" id="RHEA:17989"/>
        <dbReference type="Rhea" id="RHEA-COMP:9863"/>
        <dbReference type="Rhea" id="RHEA-COMP:11604"/>
        <dbReference type="ChEBI" id="CHEBI:15378"/>
        <dbReference type="ChEBI" id="CHEBI:29999"/>
        <dbReference type="ChEBI" id="CHEBI:30616"/>
        <dbReference type="ChEBI" id="CHEBI:83421"/>
        <dbReference type="ChEBI" id="CHEBI:456216"/>
        <dbReference type="EC" id="2.7.11.1"/>
    </reaction>
</comment>
<dbReference type="PANTHER" id="PTHR47989">
    <property type="entry name" value="OS01G0750732 PROTEIN"/>
    <property type="match status" value="1"/>
</dbReference>
<dbReference type="AlphaFoldDB" id="A0AA38FPU1"/>
<keyword evidence="9 18" id="KW-0547">Nucleotide-binding</keyword>
<evidence type="ECO:0000256" key="9">
    <source>
        <dbReference type="ARBA" id="ARBA00022741"/>
    </source>
</evidence>
<dbReference type="InterPro" id="IPR008271">
    <property type="entry name" value="Ser/Thr_kinase_AS"/>
</dbReference>
<evidence type="ECO:0000256" key="1">
    <source>
        <dbReference type="ARBA" id="ARBA00004162"/>
    </source>
</evidence>
<dbReference type="EMBL" id="JAHRHJ020000007">
    <property type="protein sequence ID" value="KAH9308049.1"/>
    <property type="molecule type" value="Genomic_DNA"/>
</dbReference>
<evidence type="ECO:0000256" key="4">
    <source>
        <dbReference type="ARBA" id="ARBA00022475"/>
    </source>
</evidence>
<dbReference type="InterPro" id="IPR001245">
    <property type="entry name" value="Ser-Thr/Tyr_kinase_cat_dom"/>
</dbReference>
<evidence type="ECO:0000256" key="12">
    <source>
        <dbReference type="ARBA" id="ARBA00022989"/>
    </source>
</evidence>
<dbReference type="InterPro" id="IPR011009">
    <property type="entry name" value="Kinase-like_dom_sf"/>
</dbReference>
<dbReference type="InterPro" id="IPR043891">
    <property type="entry name" value="SPARK"/>
</dbReference>
<dbReference type="PANTHER" id="PTHR47989:SF62">
    <property type="entry name" value="OS05G0423500 PROTEIN"/>
    <property type="match status" value="1"/>
</dbReference>
<comment type="subcellular location">
    <subcellularLocation>
        <location evidence="1">Cell membrane</location>
        <topology evidence="1">Single-pass membrane protein</topology>
    </subcellularLocation>
    <subcellularLocation>
        <location evidence="2">Membrane</location>
        <topology evidence="2">Single-pass type I membrane protein</topology>
    </subcellularLocation>
</comment>
<keyword evidence="5" id="KW-0723">Serine/threonine-protein kinase</keyword>
<evidence type="ECO:0000256" key="16">
    <source>
        <dbReference type="ARBA" id="ARBA00047899"/>
    </source>
</evidence>
<sequence>MPRNKKKKKRAKCRSVSRDSNERGLTTLPKNRKGISNAAAAATCPINFDYVTQMPWNTSSCGSIQTAGELQNCGTALTSVLGMGLAQYLRDESRFELPNNASAVACLAAFQQKLTHLALPSNLVHLYFNDTSGFVSSPHLCAGIQTKQDWIDKVGTTKVDTVCKGDLSQAFACNICHDSGDAVHKQLLGLMGNVTEETSLKCYYFACLYAAGVVNDFGPKRREVAACIFRLHFLNKNPSSRSQILMFMGAAIGILLLSSGLGLCYCLWARRNGNAHHRLFVRLNRSLLNGTVKPNTGAAWFNIQDIKVATDNFSAANVIGQGGFGTVYKGTLRDGCQIAVKRIRNCTFEGDSEFINEVEIINSIRHRNLVVLRGFSVASDDIEGRQRFLIYDYMANGSLDEHIFAGGGNHNRAPLMWEQRKNIAIGTAKGLRYLHEGVQPAIYHRDIKATNILLDDFMNACVADFGLARITTEGQSHLTTRIAGTHGYLAPEYALYGQLTDRSDVYSFGVVLLEIMSGRKALDASVESASDYLITDWAWKLVKAEKTTQVIDSRIRESGPRDIMERFVLVGILCSHVMVALRPSMAEALKMLEGEADVSEIRDRPLPLTSHGGDEYGSLVFSTFQSSLGSTPVPSFPLEIVLTG</sequence>
<keyword evidence="10" id="KW-0418">Kinase</keyword>
<dbReference type="PROSITE" id="PS00107">
    <property type="entry name" value="PROTEIN_KINASE_ATP"/>
    <property type="match status" value="1"/>
</dbReference>
<name>A0AA38FPU1_TAXCH</name>
<keyword evidence="12 20" id="KW-1133">Transmembrane helix</keyword>
<accession>A0AA38FPU1</accession>
<keyword evidence="4" id="KW-1003">Cell membrane</keyword>
<dbReference type="FunFam" id="3.30.200.20:FF:000542">
    <property type="entry name" value="Receptor-like serine/threonine-protein kinase At4g25390"/>
    <property type="match status" value="1"/>
</dbReference>
<organism evidence="22 23">
    <name type="scientific">Taxus chinensis</name>
    <name type="common">Chinese yew</name>
    <name type="synonym">Taxus wallichiana var. chinensis</name>
    <dbReference type="NCBI Taxonomy" id="29808"/>
    <lineage>
        <taxon>Eukaryota</taxon>
        <taxon>Viridiplantae</taxon>
        <taxon>Streptophyta</taxon>
        <taxon>Embryophyta</taxon>
        <taxon>Tracheophyta</taxon>
        <taxon>Spermatophyta</taxon>
        <taxon>Pinopsida</taxon>
        <taxon>Pinidae</taxon>
        <taxon>Conifers II</taxon>
        <taxon>Cupressales</taxon>
        <taxon>Taxaceae</taxon>
        <taxon>Taxus</taxon>
    </lineage>
</organism>
<dbReference type="FunFam" id="1.10.510.10:FF:000287">
    <property type="entry name" value="probable LRR receptor-like serine/threonine-protein kinase RKF3"/>
    <property type="match status" value="1"/>
</dbReference>
<feature type="transmembrane region" description="Helical" evidence="20">
    <location>
        <begin position="244"/>
        <end position="268"/>
    </location>
</feature>
<evidence type="ECO:0000256" key="11">
    <source>
        <dbReference type="ARBA" id="ARBA00022840"/>
    </source>
</evidence>
<dbReference type="Pfam" id="PF07714">
    <property type="entry name" value="PK_Tyr_Ser-Thr"/>
    <property type="match status" value="1"/>
</dbReference>
<evidence type="ECO:0000256" key="10">
    <source>
        <dbReference type="ARBA" id="ARBA00022777"/>
    </source>
</evidence>
<proteinExistence type="predicted"/>
<evidence type="ECO:0000256" key="7">
    <source>
        <dbReference type="ARBA" id="ARBA00022692"/>
    </source>
</evidence>
<keyword evidence="7 20" id="KW-0812">Transmembrane</keyword>
<dbReference type="Pfam" id="PF19160">
    <property type="entry name" value="SPARK"/>
    <property type="match status" value="1"/>
</dbReference>